<name>A0A557RNA8_9GAMM</name>
<accession>A0A557RNA8</accession>
<protein>
    <submittedName>
        <fullName evidence="2">Bifunctional pyr operon transcriptional regulator/uracil phosphoribosyltransferase PyrR</fullName>
        <ecNumber evidence="2">2.4.2.9</ecNumber>
    </submittedName>
</protein>
<dbReference type="CDD" id="cd06223">
    <property type="entry name" value="PRTases_typeI"/>
    <property type="match status" value="1"/>
</dbReference>
<dbReference type="AlphaFoldDB" id="A0A557RNA8"/>
<evidence type="ECO:0000313" key="3">
    <source>
        <dbReference type="Proteomes" id="UP000316688"/>
    </source>
</evidence>
<keyword evidence="2" id="KW-0328">Glycosyltransferase</keyword>
<comment type="caution">
    <text evidence="2">The sequence shown here is derived from an EMBL/GenBank/DDBJ whole genome shotgun (WGS) entry which is preliminary data.</text>
</comment>
<dbReference type="InterPro" id="IPR029057">
    <property type="entry name" value="PRTase-like"/>
</dbReference>
<evidence type="ECO:0000259" key="1">
    <source>
        <dbReference type="Pfam" id="PF00156"/>
    </source>
</evidence>
<dbReference type="Pfam" id="PF00156">
    <property type="entry name" value="Pribosyltran"/>
    <property type="match status" value="1"/>
</dbReference>
<dbReference type="Gene3D" id="3.40.50.2020">
    <property type="match status" value="1"/>
</dbReference>
<dbReference type="EC" id="2.4.2.9" evidence="2"/>
<proteinExistence type="predicted"/>
<dbReference type="RefSeq" id="WP_144347113.1">
    <property type="nucleotide sequence ID" value="NZ_VMKP01000001.1"/>
</dbReference>
<dbReference type="InterPro" id="IPR000836">
    <property type="entry name" value="PRTase_dom"/>
</dbReference>
<keyword evidence="3" id="KW-1185">Reference proteome</keyword>
<dbReference type="GO" id="GO:0004845">
    <property type="term" value="F:uracil phosphoribosyltransferase activity"/>
    <property type="evidence" value="ECO:0007669"/>
    <property type="project" value="UniProtKB-EC"/>
</dbReference>
<sequence length="170" mass="18571">MSTDLPDIEPLLEQLTTRVAALIDAEGRERCTLVGIHQGGAWLARALQQRLGLDTAPGTLDIAFYRDDLSRAGLPGDIQPSRMPLDIDDRVIILVDDILYTGRTIRAALNEIFDYGRPAAVRLAVLLERSGRQLPIAADIAAAPIDLAPRQRVKLRGPDPLHLVIEEASP</sequence>
<dbReference type="Proteomes" id="UP000316688">
    <property type="component" value="Unassembled WGS sequence"/>
</dbReference>
<dbReference type="SUPFAM" id="SSF53271">
    <property type="entry name" value="PRTase-like"/>
    <property type="match status" value="1"/>
</dbReference>
<gene>
    <name evidence="2" type="primary">pyrR</name>
    <name evidence="2" type="ORF">FPL11_02710</name>
</gene>
<dbReference type="PANTHER" id="PTHR11608:SF0">
    <property type="entry name" value="BIFUNCTIONAL PROTEIN PYRR"/>
    <property type="match status" value="1"/>
</dbReference>
<keyword evidence="2" id="KW-0808">Transferase</keyword>
<dbReference type="PANTHER" id="PTHR11608">
    <property type="entry name" value="BIFUNCTIONAL PROTEIN PYRR"/>
    <property type="match status" value="1"/>
</dbReference>
<dbReference type="NCBIfam" id="NF003545">
    <property type="entry name" value="PRK05205.1-1"/>
    <property type="match status" value="1"/>
</dbReference>
<dbReference type="InterPro" id="IPR050137">
    <property type="entry name" value="PyrR_bifunctional"/>
</dbReference>
<reference evidence="2 3" key="1">
    <citation type="submission" date="2019-07" db="EMBL/GenBank/DDBJ databases">
        <title>Reclasification of Spiribacter aquaticus.</title>
        <authorList>
            <person name="Leon M.J."/>
            <person name="Sanchez-Porro C."/>
            <person name="Ventosa A."/>
        </authorList>
    </citation>
    <scope>NUCLEOTIDE SEQUENCE [LARGE SCALE GENOMIC DNA]</scope>
    <source>
        <strain evidence="2 3">SP30</strain>
    </source>
</reference>
<evidence type="ECO:0000313" key="2">
    <source>
        <dbReference type="EMBL" id="TVO66612.1"/>
    </source>
</evidence>
<dbReference type="EMBL" id="VMKP01000001">
    <property type="protein sequence ID" value="TVO66612.1"/>
    <property type="molecule type" value="Genomic_DNA"/>
</dbReference>
<feature type="domain" description="Phosphoribosyltransferase" evidence="1">
    <location>
        <begin position="10"/>
        <end position="138"/>
    </location>
</feature>
<organism evidence="2 3">
    <name type="scientific">Spiribacter aquaticus</name>
    <dbReference type="NCBI Taxonomy" id="1935996"/>
    <lineage>
        <taxon>Bacteria</taxon>
        <taxon>Pseudomonadati</taxon>
        <taxon>Pseudomonadota</taxon>
        <taxon>Gammaproteobacteria</taxon>
        <taxon>Chromatiales</taxon>
        <taxon>Ectothiorhodospiraceae</taxon>
        <taxon>Spiribacter</taxon>
    </lineage>
</organism>